<sequence>MTIPMQSSLLHTTSDASYAQFSSQDVYTLLYMNTDIAHPAEHKRFIFFKDVHRTMTARGLHESCQGPYPGFDLQPKNARPMSNSRVRPEAEEYATMHKGSLNLFESSYFTGNNRNNNVKSRCPSQASRENLVYSQQGSVSKIIHCQATPRPDTPNQTRIRPEALSIAESQKGNAMANLLCSNNQQNENHKKTEERSNSQPNWKISTLLHHSVNEPASYRPAPRVKPEAKVTAEAAKGASMAAILSQPPKSKPVPTVFHIKNTTNSSYLWNKAVNNITKGEQMRKVLSSNSDAEIAAVPAARVKREGQHMSNLDKGGRMNKLIYDTSSLPSPIKPVPRCGMSKVAKKIMQQNRGTVGSVLTNLASHQIVLQPGVRS</sequence>
<dbReference type="AlphaFoldDB" id="A0A7E6F6X1"/>
<proteinExistence type="predicted"/>
<gene>
    <name evidence="2 3" type="primary">LOC115216727</name>
</gene>
<evidence type="ECO:0000313" key="2">
    <source>
        <dbReference type="RefSeq" id="XP_036362701.1"/>
    </source>
</evidence>
<dbReference type="Proteomes" id="UP000515154">
    <property type="component" value="Linkage group LG10"/>
</dbReference>
<dbReference type="RefSeq" id="XP_036362701.1">
    <property type="nucleotide sequence ID" value="XM_036506808.1"/>
</dbReference>
<dbReference type="RefSeq" id="XP_036362702.1">
    <property type="nucleotide sequence ID" value="XM_036506809.1"/>
</dbReference>
<accession>A0A7E6F6X1</accession>
<keyword evidence="1" id="KW-1185">Reference proteome</keyword>
<name>A0A7E6F6X1_9MOLL</name>
<evidence type="ECO:0000313" key="1">
    <source>
        <dbReference type="Proteomes" id="UP000515154"/>
    </source>
</evidence>
<protein>
    <submittedName>
        <fullName evidence="2 3">Uncharacterized protein LOC115216727 isoform X1</fullName>
    </submittedName>
</protein>
<evidence type="ECO:0000313" key="3">
    <source>
        <dbReference type="RefSeq" id="XP_036362702.1"/>
    </source>
</evidence>
<reference evidence="2 3" key="1">
    <citation type="submission" date="2025-08" db="UniProtKB">
        <authorList>
            <consortium name="RefSeq"/>
        </authorList>
    </citation>
    <scope>IDENTIFICATION</scope>
</reference>
<organism evidence="1 3">
    <name type="scientific">Octopus sinensis</name>
    <name type="common">East Asian common octopus</name>
    <dbReference type="NCBI Taxonomy" id="2607531"/>
    <lineage>
        <taxon>Eukaryota</taxon>
        <taxon>Metazoa</taxon>
        <taxon>Spiralia</taxon>
        <taxon>Lophotrochozoa</taxon>
        <taxon>Mollusca</taxon>
        <taxon>Cephalopoda</taxon>
        <taxon>Coleoidea</taxon>
        <taxon>Octopodiformes</taxon>
        <taxon>Octopoda</taxon>
        <taxon>Incirrata</taxon>
        <taxon>Octopodidae</taxon>
        <taxon>Octopus</taxon>
    </lineage>
</organism>